<dbReference type="EMBL" id="JANHOG010001304">
    <property type="protein sequence ID" value="KAJ3539367.1"/>
    <property type="molecule type" value="Genomic_DNA"/>
</dbReference>
<gene>
    <name evidence="1" type="ORF">NM688_g6371</name>
</gene>
<proteinExistence type="predicted"/>
<name>A0ACC1SGT9_9APHY</name>
<reference evidence="1" key="1">
    <citation type="submission" date="2022-07" db="EMBL/GenBank/DDBJ databases">
        <title>Genome Sequence of Phlebia brevispora.</title>
        <authorList>
            <person name="Buettner E."/>
        </authorList>
    </citation>
    <scope>NUCLEOTIDE SEQUENCE</scope>
    <source>
        <strain evidence="1">MPL23</strain>
    </source>
</reference>
<sequence length="1301" mass="146225">MTQAAASTAQQMSEPPAYSSVASACPEHASATLFRFFSPNGPVAAPAILGVGTTEDGLRDAMSHLLTMENAILPIMRLPPEILGHIFEMLQIALLTDGCKSHYDDPCHLRFMRAWPLDHPDQWMDVMLVCRCWRAIALSCASLWTDITIPRGDTEHLPSPTQLHFISRQLRNSQQHCLKVSLMNASFFTSRGDCETLLADILAQSSRFHELELTVGMKDTSGTQQLLPYVHGPVPSLEGLRLELSHSNEYYCAGSPSLLKLLFKDPLPALRSLAIDCFLPSFTYNFRGLRQLRLSSFCFSRDASRIMTLLELNPALEDLMLCNDEDRLLVTPGKPFADYRMGWCMRKLRKLALQNVHTQTIRGIMDMLKFPSDLFFYCSLEKWDIKWEQAPFPTGYEFAYELPHPRLTNNITEAQVFLTGTKKCTQVYTVVDSTVFCYNFTNPRRSYLVSKSAGVLLSRAQELWLDDYLDSFGAHLLAYVRNATKVYCAGSLYPVVQALSDVGRRPTIQSSSFPHLRELHVMNLNEIDKSWGYGVFAGPIPRARNSLTAFLEQLVEAQTQRRTKGCPLEAVYLYGSLKDAFLDESDLLSDGKGVDEVLETMILDTLREHVRVEFVRTGPMPRLRIPEHCRTQSGGDPTSPKALNNGLASAVELHHNFHYSCARQRERYLEKMTLANAVPGRELRLETSAHVHDVSSCMEHLLSTLAACCSSDGLGRIPANLDLQKMENHLQKMMNYVLTIKNATLPAMRLPPEILGRIFEMVQLPLPRDKPDRCDLQVMRSWPPDNLYQWMNLLLVCRRWHAVAVSHARLWTDIIVPSMRSWKNRVSSSRHLSRLLSNSQPCCLRVSFMNSILPTASGPHETVVSDILAHMSRIEELELPVGVDRLSETQNLFPCVPDPATSLKALHLNFSGRQTSELRGSIPEQWFGGSLPALRSLAISGVAPSFTYNFHKLKQLRLSGFDFPQVQTQLEALLKMNPKLEDLMLTNEIFSSSAPLAHFNTPSMKVSLPKLRKLAFDGVGIETARTILRALTLRTDLYLHFSKGAISPRWPIALPDGLQLLLTHPDFLQNITQVQLYLSFISCEMHAAGDLSAFTFSSITSHISPPFYAEHAKTVLCNARELWLDGSSDGQRIDELSSSCLRTAQNVTKLYCHMGLATVLRTLLEAARLPSSASSSLPLPRLLELHITNLELIEDMARAREGGDVLSGFTQPLAKILSARRAKGYPLEVLYLYGPLTCAIPVALQRGDDDDALETMVLEALQRVVRVEFVRTGSPPRMHVPEHCRTQGKGAWEWPAWDDRW</sequence>
<protein>
    <submittedName>
        <fullName evidence="1">Uncharacterized protein</fullName>
    </submittedName>
</protein>
<dbReference type="Proteomes" id="UP001148662">
    <property type="component" value="Unassembled WGS sequence"/>
</dbReference>
<accession>A0ACC1SGT9</accession>
<organism evidence="1 2">
    <name type="scientific">Phlebia brevispora</name>
    <dbReference type="NCBI Taxonomy" id="194682"/>
    <lineage>
        <taxon>Eukaryota</taxon>
        <taxon>Fungi</taxon>
        <taxon>Dikarya</taxon>
        <taxon>Basidiomycota</taxon>
        <taxon>Agaricomycotina</taxon>
        <taxon>Agaricomycetes</taxon>
        <taxon>Polyporales</taxon>
        <taxon>Meruliaceae</taxon>
        <taxon>Phlebia</taxon>
    </lineage>
</organism>
<comment type="caution">
    <text evidence="1">The sequence shown here is derived from an EMBL/GenBank/DDBJ whole genome shotgun (WGS) entry which is preliminary data.</text>
</comment>
<evidence type="ECO:0000313" key="2">
    <source>
        <dbReference type="Proteomes" id="UP001148662"/>
    </source>
</evidence>
<evidence type="ECO:0000313" key="1">
    <source>
        <dbReference type="EMBL" id="KAJ3539367.1"/>
    </source>
</evidence>
<keyword evidence="2" id="KW-1185">Reference proteome</keyword>